<dbReference type="EMBL" id="CZBY01000013">
    <property type="protein sequence ID" value="CUQ88184.1"/>
    <property type="molecule type" value="Genomic_DNA"/>
</dbReference>
<organism evidence="1 2">
    <name type="scientific">[Eubacterium] siraeum</name>
    <dbReference type="NCBI Taxonomy" id="39492"/>
    <lineage>
        <taxon>Bacteria</taxon>
        <taxon>Bacillati</taxon>
        <taxon>Bacillota</taxon>
        <taxon>Clostridia</taxon>
        <taxon>Eubacteriales</taxon>
        <taxon>Oscillospiraceae</taxon>
        <taxon>Oscillospiraceae incertae sedis</taxon>
    </lineage>
</organism>
<proteinExistence type="predicted"/>
<protein>
    <submittedName>
        <fullName evidence="1">Uncharacterized protein</fullName>
    </submittedName>
</protein>
<accession>A0A174ZM61</accession>
<dbReference type="AlphaFoldDB" id="A0A174ZM61"/>
<evidence type="ECO:0000313" key="1">
    <source>
        <dbReference type="EMBL" id="CUQ88184.1"/>
    </source>
</evidence>
<dbReference type="Proteomes" id="UP000095662">
    <property type="component" value="Unassembled WGS sequence"/>
</dbReference>
<sequence length="141" mass="15365">MKKTIVIIISVLVVLGAVAAGLILFLPRNETIHIENPFVKTHIADAEVQGDMPEGTKLDTVIDITVTVNNAGLCSANGTVKLGEQTFEINDITASADGYTLSQKDNGSTVAALYWHRDDEKNTSIMINSGDYYGSWWYSKD</sequence>
<name>A0A174ZM61_9FIRM</name>
<evidence type="ECO:0000313" key="2">
    <source>
        <dbReference type="Proteomes" id="UP000095662"/>
    </source>
</evidence>
<gene>
    <name evidence="1" type="ORF">ERS852540_01663</name>
</gene>
<reference evidence="1 2" key="1">
    <citation type="submission" date="2015-09" db="EMBL/GenBank/DDBJ databases">
        <authorList>
            <consortium name="Pathogen Informatics"/>
        </authorList>
    </citation>
    <scope>NUCLEOTIDE SEQUENCE [LARGE SCALE GENOMIC DNA]</scope>
    <source>
        <strain evidence="1 2">2789STDY5834928</strain>
    </source>
</reference>